<evidence type="ECO:0000256" key="1">
    <source>
        <dbReference type="SAM" id="Phobius"/>
    </source>
</evidence>
<keyword evidence="1" id="KW-1133">Transmembrane helix</keyword>
<keyword evidence="1" id="KW-0812">Transmembrane</keyword>
<gene>
    <name evidence="2" type="ORF">RM550_01125</name>
</gene>
<evidence type="ECO:0000313" key="2">
    <source>
        <dbReference type="EMBL" id="MDT0454340.1"/>
    </source>
</evidence>
<comment type="caution">
    <text evidence="2">The sequence shown here is derived from an EMBL/GenBank/DDBJ whole genome shotgun (WGS) entry which is preliminary data.</text>
</comment>
<reference evidence="2" key="1">
    <citation type="submission" date="2024-05" db="EMBL/GenBank/DDBJ databases">
        <title>30 novel species of actinomycetes from the DSMZ collection.</title>
        <authorList>
            <person name="Nouioui I."/>
        </authorList>
    </citation>
    <scope>NUCLEOTIDE SEQUENCE</scope>
    <source>
        <strain evidence="2">DSM 41527</strain>
    </source>
</reference>
<keyword evidence="3" id="KW-1185">Reference proteome</keyword>
<accession>A0ABU2T212</accession>
<protein>
    <submittedName>
        <fullName evidence="2">Uncharacterized protein</fullName>
    </submittedName>
</protein>
<dbReference type="Proteomes" id="UP001180551">
    <property type="component" value="Unassembled WGS sequence"/>
</dbReference>
<organism evidence="2 3">
    <name type="scientific">Streptomyces mooreae</name>
    <dbReference type="NCBI Taxonomy" id="3075523"/>
    <lineage>
        <taxon>Bacteria</taxon>
        <taxon>Bacillati</taxon>
        <taxon>Actinomycetota</taxon>
        <taxon>Actinomycetes</taxon>
        <taxon>Kitasatosporales</taxon>
        <taxon>Streptomycetaceae</taxon>
        <taxon>Streptomyces</taxon>
    </lineage>
</organism>
<name>A0ABU2T212_9ACTN</name>
<dbReference type="EMBL" id="JAVRFE010000001">
    <property type="protein sequence ID" value="MDT0454340.1"/>
    <property type="molecule type" value="Genomic_DNA"/>
</dbReference>
<sequence length="58" mass="5830">MTLAVMLCVLLLVVTGLGYVVARRWLTTGVALALSAGVLAAQVGGLCVVADLTLANMG</sequence>
<feature type="transmembrane region" description="Helical" evidence="1">
    <location>
        <begin position="32"/>
        <end position="54"/>
    </location>
</feature>
<proteinExistence type="predicted"/>
<evidence type="ECO:0000313" key="3">
    <source>
        <dbReference type="Proteomes" id="UP001180551"/>
    </source>
</evidence>
<keyword evidence="1" id="KW-0472">Membrane</keyword>